<sequence>MAKNYDNLIYYRDCGFIEVTPDVKKFLEKERDNLRHRMQGRHECVCPRERFNLCDTDCVGCPYHRNGIFDSIDAPIPGTEGLTLSDVLPDTAPSPEAVLAEKVLKESIESIKERCSDEELKIIEGLEQGKPKRQMAKILGIPASTYRDRKTKLLARLAREFSDLEDFL</sequence>
<dbReference type="EMBL" id="AGXC01000002">
    <property type="protein sequence ID" value="EMZ41963.1"/>
    <property type="molecule type" value="Genomic_DNA"/>
</dbReference>
<gene>
    <name evidence="1" type="ORF">HMPREF1091_00937</name>
</gene>
<dbReference type="PATRIC" id="fig|997872.3.peg.938"/>
<reference evidence="1 2" key="1">
    <citation type="submission" date="2013-03" db="EMBL/GenBank/DDBJ databases">
        <title>The Genome Sequence of Atopobium minutum 10063974.</title>
        <authorList>
            <consortium name="The Broad Institute Genome Sequencing Platform"/>
            <person name="Earl A."/>
            <person name="Ward D."/>
            <person name="Feldgarden M."/>
            <person name="Gevers D."/>
            <person name="Lambert T."/>
            <person name="Marvaud J.-C."/>
            <person name="Courvalin P."/>
            <person name="Walker B."/>
            <person name="Young S.K."/>
            <person name="Zeng Q."/>
            <person name="Gargeya S."/>
            <person name="Fitzgerald M."/>
            <person name="Haas B."/>
            <person name="Abouelleil A."/>
            <person name="Alvarado L."/>
            <person name="Arachchi H.M."/>
            <person name="Berlin A.M."/>
            <person name="Chapman S.B."/>
            <person name="Dewar J."/>
            <person name="Goldberg J."/>
            <person name="Griggs A."/>
            <person name="Gujja S."/>
            <person name="Hansen M."/>
            <person name="Howarth C."/>
            <person name="Imamovic A."/>
            <person name="Larimer J."/>
            <person name="McCowan C."/>
            <person name="Murphy C."/>
            <person name="Neiman D."/>
            <person name="Pearson M."/>
            <person name="Priest M."/>
            <person name="Roberts A."/>
            <person name="Saif S."/>
            <person name="Shea T."/>
            <person name="Sisk P."/>
            <person name="Sykes S."/>
            <person name="Wortman J."/>
            <person name="Nusbaum C."/>
            <person name="Birren B."/>
        </authorList>
    </citation>
    <scope>NUCLEOTIDE SEQUENCE [LARGE SCALE GENOMIC DNA]</scope>
    <source>
        <strain evidence="1 2">10063974</strain>
    </source>
</reference>
<name>N2BTW8_9ACTN</name>
<dbReference type="AlphaFoldDB" id="N2BTW8"/>
<dbReference type="RefSeq" id="WP_002563712.1">
    <property type="nucleotide sequence ID" value="NZ_KB822533.1"/>
</dbReference>
<proteinExistence type="predicted"/>
<dbReference type="HOGENOM" id="CLU_110616_1_0_11"/>
<evidence type="ECO:0000313" key="2">
    <source>
        <dbReference type="Proteomes" id="UP000012651"/>
    </source>
</evidence>
<organism evidence="1 2">
    <name type="scientific">Atopobium minutum 10063974</name>
    <dbReference type="NCBI Taxonomy" id="997872"/>
    <lineage>
        <taxon>Bacteria</taxon>
        <taxon>Bacillati</taxon>
        <taxon>Actinomycetota</taxon>
        <taxon>Coriobacteriia</taxon>
        <taxon>Coriobacteriales</taxon>
        <taxon>Atopobiaceae</taxon>
        <taxon>Atopobium</taxon>
    </lineage>
</organism>
<dbReference type="SUPFAM" id="SSF88659">
    <property type="entry name" value="Sigma3 and sigma4 domains of RNA polymerase sigma factors"/>
    <property type="match status" value="1"/>
</dbReference>
<accession>N2BTW8</accession>
<evidence type="ECO:0000313" key="1">
    <source>
        <dbReference type="EMBL" id="EMZ41963.1"/>
    </source>
</evidence>
<dbReference type="Proteomes" id="UP000012651">
    <property type="component" value="Unassembled WGS sequence"/>
</dbReference>
<protein>
    <recommendedName>
        <fullName evidence="3">Sigma-70 family RNA polymerase sigma factor</fullName>
    </recommendedName>
</protein>
<keyword evidence="2" id="KW-1185">Reference proteome</keyword>
<comment type="caution">
    <text evidence="1">The sequence shown here is derived from an EMBL/GenBank/DDBJ whole genome shotgun (WGS) entry which is preliminary data.</text>
</comment>
<evidence type="ECO:0008006" key="3">
    <source>
        <dbReference type="Google" id="ProtNLM"/>
    </source>
</evidence>
<dbReference type="OrthoDB" id="5244814at2"/>
<dbReference type="InterPro" id="IPR013324">
    <property type="entry name" value="RNA_pol_sigma_r3/r4-like"/>
</dbReference>